<dbReference type="AlphaFoldDB" id="A0A645G7H1"/>
<proteinExistence type="predicted"/>
<organism evidence="1">
    <name type="scientific">bioreactor metagenome</name>
    <dbReference type="NCBI Taxonomy" id="1076179"/>
    <lineage>
        <taxon>unclassified sequences</taxon>
        <taxon>metagenomes</taxon>
        <taxon>ecological metagenomes</taxon>
    </lineage>
</organism>
<sequence length="93" mass="10595">MGKQVEVLEHHAKVQPRLRQLLILQILCNAGYFFGDRVPVQNDRTFFRALQAVDAPKKGAFARAGRTNDGKCFALFQGQVDIFQYFGFSEVFI</sequence>
<dbReference type="AntiFam" id="ANF00095">
    <property type="entry name" value="Shadow ORF (opposite ABC transporters)"/>
</dbReference>
<comment type="caution">
    <text evidence="1">The sequence shown here is derived from an EMBL/GenBank/DDBJ whole genome shotgun (WGS) entry which is preliminary data.</text>
</comment>
<evidence type="ECO:0000313" key="1">
    <source>
        <dbReference type="EMBL" id="MPN22847.1"/>
    </source>
</evidence>
<reference evidence="1" key="1">
    <citation type="submission" date="2019-08" db="EMBL/GenBank/DDBJ databases">
        <authorList>
            <person name="Kucharzyk K."/>
            <person name="Murdoch R.W."/>
            <person name="Higgins S."/>
            <person name="Loffler F."/>
        </authorList>
    </citation>
    <scope>NUCLEOTIDE SEQUENCE</scope>
</reference>
<dbReference type="EMBL" id="VSSQ01071180">
    <property type="protein sequence ID" value="MPN22847.1"/>
    <property type="molecule type" value="Genomic_DNA"/>
</dbReference>
<gene>
    <name evidence="1" type="ORF">SDC9_170232</name>
</gene>
<name>A0A645G7H1_9ZZZZ</name>
<accession>A0A645G7H1</accession>
<protein>
    <submittedName>
        <fullName evidence="1">Uncharacterized protein</fullName>
    </submittedName>
</protein>